<dbReference type="GO" id="GO:0022857">
    <property type="term" value="F:transmembrane transporter activity"/>
    <property type="evidence" value="ECO:0007669"/>
    <property type="project" value="InterPro"/>
</dbReference>
<dbReference type="InterPro" id="IPR030184">
    <property type="entry name" value="WAT1-related"/>
</dbReference>
<evidence type="ECO:0000256" key="3">
    <source>
        <dbReference type="ARBA" id="ARBA00022989"/>
    </source>
</evidence>
<gene>
    <name evidence="6" type="ORF">F3Y22_tig00014773pilonHSYRG00056</name>
</gene>
<keyword evidence="7" id="KW-1185">Reference proteome</keyword>
<protein>
    <submittedName>
        <fullName evidence="6">Vacuolar proton ATPase a1-like</fullName>
    </submittedName>
</protein>
<feature type="chain" id="PRO_5025391326" evidence="5">
    <location>
        <begin position="18"/>
        <end position="145"/>
    </location>
</feature>
<reference evidence="6" key="1">
    <citation type="submission" date="2019-09" db="EMBL/GenBank/DDBJ databases">
        <title>Draft genome information of white flower Hibiscus syriacus.</title>
        <authorList>
            <person name="Kim Y.-M."/>
        </authorList>
    </citation>
    <scope>NUCLEOTIDE SEQUENCE [LARGE SCALE GENOMIC DNA]</scope>
    <source>
        <strain evidence="6">YM2019G1</strain>
    </source>
</reference>
<evidence type="ECO:0000256" key="4">
    <source>
        <dbReference type="ARBA" id="ARBA00023136"/>
    </source>
</evidence>
<dbReference type="Proteomes" id="UP000436088">
    <property type="component" value="Unassembled WGS sequence"/>
</dbReference>
<keyword evidence="3" id="KW-1133">Transmembrane helix</keyword>
<organism evidence="6 7">
    <name type="scientific">Hibiscus syriacus</name>
    <name type="common">Rose of Sharon</name>
    <dbReference type="NCBI Taxonomy" id="106335"/>
    <lineage>
        <taxon>Eukaryota</taxon>
        <taxon>Viridiplantae</taxon>
        <taxon>Streptophyta</taxon>
        <taxon>Embryophyta</taxon>
        <taxon>Tracheophyta</taxon>
        <taxon>Spermatophyta</taxon>
        <taxon>Magnoliopsida</taxon>
        <taxon>eudicotyledons</taxon>
        <taxon>Gunneridae</taxon>
        <taxon>Pentapetalae</taxon>
        <taxon>rosids</taxon>
        <taxon>malvids</taxon>
        <taxon>Malvales</taxon>
        <taxon>Malvaceae</taxon>
        <taxon>Malvoideae</taxon>
        <taxon>Hibiscus</taxon>
    </lineage>
</organism>
<dbReference type="AlphaFoldDB" id="A0A6A3BYM2"/>
<comment type="subcellular location">
    <subcellularLocation>
        <location evidence="1">Membrane</location>
        <topology evidence="1">Multi-pass membrane protein</topology>
    </subcellularLocation>
</comment>
<comment type="caution">
    <text evidence="6">The sequence shown here is derived from an EMBL/GenBank/DDBJ whole genome shotgun (WGS) entry which is preliminary data.</text>
</comment>
<evidence type="ECO:0000313" key="7">
    <source>
        <dbReference type="Proteomes" id="UP000436088"/>
    </source>
</evidence>
<feature type="signal peptide" evidence="5">
    <location>
        <begin position="1"/>
        <end position="17"/>
    </location>
</feature>
<dbReference type="GO" id="GO:0016020">
    <property type="term" value="C:membrane"/>
    <property type="evidence" value="ECO:0007669"/>
    <property type="project" value="InterPro"/>
</dbReference>
<proteinExistence type="predicted"/>
<keyword evidence="2" id="KW-0812">Transmembrane</keyword>
<keyword evidence="4" id="KW-0472">Membrane</keyword>
<evidence type="ECO:0000256" key="1">
    <source>
        <dbReference type="ARBA" id="ARBA00004141"/>
    </source>
</evidence>
<evidence type="ECO:0000256" key="5">
    <source>
        <dbReference type="SAM" id="SignalP"/>
    </source>
</evidence>
<keyword evidence="5" id="KW-0732">Signal</keyword>
<dbReference type="EMBL" id="VEPZ02000586">
    <property type="protein sequence ID" value="KAE8721950.1"/>
    <property type="molecule type" value="Genomic_DNA"/>
</dbReference>
<evidence type="ECO:0000313" key="6">
    <source>
        <dbReference type="EMBL" id="KAE8721950.1"/>
    </source>
</evidence>
<sequence>MMGITMAMLLLPQNGYSAVSSCWSVAYVGPYGLYFSYCLGKRSSPVEAGMEFQGIFVTGVAYYLQAWVISKKGPVFHAVMTPSNLVTTILGSVFLLGETINLGSVVGETMLVIRLYSVLWGKSKEHNIENVSCLPVQDQTQVNRS</sequence>
<name>A0A6A3BYM2_HIBSY</name>
<dbReference type="SUPFAM" id="SSF103481">
    <property type="entry name" value="Multidrug resistance efflux transporter EmrE"/>
    <property type="match status" value="1"/>
</dbReference>
<dbReference type="InterPro" id="IPR037185">
    <property type="entry name" value="EmrE-like"/>
</dbReference>
<dbReference type="PANTHER" id="PTHR31218">
    <property type="entry name" value="WAT1-RELATED PROTEIN"/>
    <property type="match status" value="1"/>
</dbReference>
<accession>A0A6A3BYM2</accession>
<evidence type="ECO:0000256" key="2">
    <source>
        <dbReference type="ARBA" id="ARBA00022692"/>
    </source>
</evidence>